<dbReference type="EMBL" id="SOHH01000073">
    <property type="protein sequence ID" value="TFD76063.1"/>
    <property type="molecule type" value="Genomic_DNA"/>
</dbReference>
<proteinExistence type="predicted"/>
<evidence type="ECO:0000259" key="2">
    <source>
        <dbReference type="Pfam" id="PF04173"/>
    </source>
</evidence>
<feature type="transmembrane region" description="Helical" evidence="1">
    <location>
        <begin position="107"/>
        <end position="126"/>
    </location>
</feature>
<feature type="transmembrane region" description="Helical" evidence="1">
    <location>
        <begin position="132"/>
        <end position="150"/>
    </location>
</feature>
<dbReference type="Pfam" id="PF04173">
    <property type="entry name" value="DoxD"/>
    <property type="match status" value="1"/>
</dbReference>
<protein>
    <submittedName>
        <fullName evidence="3">DoxX family protein</fullName>
    </submittedName>
</protein>
<dbReference type="RefSeq" id="WP_134524072.1">
    <property type="nucleotide sequence ID" value="NZ_SOHH01000073.1"/>
</dbReference>
<keyword evidence="1" id="KW-0472">Membrane</keyword>
<dbReference type="AlphaFoldDB" id="A0A4R9B5N8"/>
<keyword evidence="1" id="KW-0812">Transmembrane</keyword>
<evidence type="ECO:0000256" key="1">
    <source>
        <dbReference type="SAM" id="Phobius"/>
    </source>
</evidence>
<sequence length="178" mass="19343">MATAEPALSRVAERDRLHGSSLAVLRVGVAVLWIQNASWKVPPDFGADADKGLYFWASQAVEHPVLTPYSGFVEAVVLPNIAVFGWVTLLTEAGLGAFLLIGLATRFWALVGIAQTLAITLSVLNAPHEWHWSYYLMLLAHLVLLGTAAGRNFGLDGVFRPIWLQSRGRIAAILLRAS</sequence>
<gene>
    <name evidence="3" type="ORF">E3T48_10845</name>
</gene>
<accession>A0A4R9B5N8</accession>
<dbReference type="OrthoDB" id="4715794at2"/>
<dbReference type="InterPro" id="IPR007301">
    <property type="entry name" value="DoxD"/>
</dbReference>
<name>A0A4R9B5N8_9MICO</name>
<evidence type="ECO:0000313" key="3">
    <source>
        <dbReference type="EMBL" id="TFD76063.1"/>
    </source>
</evidence>
<reference evidence="3 4" key="1">
    <citation type="submission" date="2019-03" db="EMBL/GenBank/DDBJ databases">
        <title>Genomics of glacier-inhabiting Cryobacterium strains.</title>
        <authorList>
            <person name="Liu Q."/>
            <person name="Xin Y.-H."/>
        </authorList>
    </citation>
    <scope>NUCLEOTIDE SEQUENCE [LARGE SCALE GENOMIC DNA]</scope>
    <source>
        <strain evidence="3 4">Hh4</strain>
    </source>
</reference>
<keyword evidence="1" id="KW-1133">Transmembrane helix</keyword>
<keyword evidence="4" id="KW-1185">Reference proteome</keyword>
<feature type="domain" description="TQO small subunit DoxD" evidence="2">
    <location>
        <begin position="68"/>
        <end position="160"/>
    </location>
</feature>
<organism evidence="3 4">
    <name type="scientific">Cryobacterium fucosi</name>
    <dbReference type="NCBI Taxonomy" id="1259157"/>
    <lineage>
        <taxon>Bacteria</taxon>
        <taxon>Bacillati</taxon>
        <taxon>Actinomycetota</taxon>
        <taxon>Actinomycetes</taxon>
        <taxon>Micrococcales</taxon>
        <taxon>Microbacteriaceae</taxon>
        <taxon>Cryobacterium</taxon>
    </lineage>
</organism>
<evidence type="ECO:0000313" key="4">
    <source>
        <dbReference type="Proteomes" id="UP000298313"/>
    </source>
</evidence>
<feature type="transmembrane region" description="Helical" evidence="1">
    <location>
        <begin position="77"/>
        <end position="100"/>
    </location>
</feature>
<dbReference type="Proteomes" id="UP000298313">
    <property type="component" value="Unassembled WGS sequence"/>
</dbReference>
<comment type="caution">
    <text evidence="3">The sequence shown here is derived from an EMBL/GenBank/DDBJ whole genome shotgun (WGS) entry which is preliminary data.</text>
</comment>